<dbReference type="Gene3D" id="2.100.10.30">
    <property type="entry name" value="Jacalin-like lectin domain"/>
    <property type="match status" value="1"/>
</dbReference>
<evidence type="ECO:0000313" key="3">
    <source>
        <dbReference type="Proteomes" id="UP000617402"/>
    </source>
</evidence>
<keyword evidence="3" id="KW-1185">Reference proteome</keyword>
<dbReference type="SMART" id="SM00915">
    <property type="entry name" value="Jacalin"/>
    <property type="match status" value="1"/>
</dbReference>
<dbReference type="InterPro" id="IPR001229">
    <property type="entry name" value="Jacalin-like_lectin_dom"/>
</dbReference>
<dbReference type="PANTHER" id="PTHR47293:SF15">
    <property type="entry name" value="JACALIN-RELATED LECTIN 19"/>
    <property type="match status" value="1"/>
</dbReference>
<accession>A0ABR7T8Q6</accession>
<reference evidence="2 3" key="1">
    <citation type="submission" date="2020-07" db="EMBL/GenBank/DDBJ databases">
        <title>Draft whole-genome sequence of Heliobacterium chlorum DSM 3682, type strain.</title>
        <authorList>
            <person name="Kyndt J.A."/>
            <person name="Meyer T.E."/>
            <person name="Imhoff J.F."/>
        </authorList>
    </citation>
    <scope>NUCLEOTIDE SEQUENCE [LARGE SCALE GENOMIC DNA]</scope>
    <source>
        <strain evidence="2 3">DSM 3682</strain>
    </source>
</reference>
<protein>
    <submittedName>
        <fullName evidence="2">Jacalin-like lectin domain protein</fullName>
    </submittedName>
</protein>
<evidence type="ECO:0000259" key="1">
    <source>
        <dbReference type="PROSITE" id="PS51752"/>
    </source>
</evidence>
<organism evidence="2 3">
    <name type="scientific">Heliobacterium chlorum</name>
    <dbReference type="NCBI Taxonomy" id="2698"/>
    <lineage>
        <taxon>Bacteria</taxon>
        <taxon>Bacillati</taxon>
        <taxon>Bacillota</taxon>
        <taxon>Clostridia</taxon>
        <taxon>Eubacteriales</taxon>
        <taxon>Heliobacteriaceae</taxon>
        <taxon>Heliobacterium</taxon>
    </lineage>
</organism>
<dbReference type="Pfam" id="PF01419">
    <property type="entry name" value="Jacalin"/>
    <property type="match status" value="1"/>
</dbReference>
<dbReference type="Proteomes" id="UP000617402">
    <property type="component" value="Unassembled WGS sequence"/>
</dbReference>
<dbReference type="PROSITE" id="PS51752">
    <property type="entry name" value="JACALIN_LECTIN"/>
    <property type="match status" value="1"/>
</dbReference>
<dbReference type="InterPro" id="IPR036404">
    <property type="entry name" value="Jacalin-like_lectin_dom_sf"/>
</dbReference>
<name>A0ABR7T8Q6_HELCL</name>
<feature type="domain" description="Jacalin-type lectin" evidence="1">
    <location>
        <begin position="3"/>
        <end position="138"/>
    </location>
</feature>
<dbReference type="SUPFAM" id="SSF51101">
    <property type="entry name" value="Mannose-binding lectins"/>
    <property type="match status" value="1"/>
</dbReference>
<proteinExistence type="predicted"/>
<evidence type="ECO:0000313" key="2">
    <source>
        <dbReference type="EMBL" id="MBC9786687.1"/>
    </source>
</evidence>
<comment type="caution">
    <text evidence="2">The sequence shown here is derived from an EMBL/GenBank/DDBJ whole genome shotgun (WGS) entry which is preliminary data.</text>
</comment>
<dbReference type="PANTHER" id="PTHR47293">
    <property type="entry name" value="JACALIN-RELATED LECTIN 3"/>
    <property type="match status" value="1"/>
</dbReference>
<dbReference type="EMBL" id="JACVHF010000069">
    <property type="protein sequence ID" value="MBC9786687.1"/>
    <property type="molecule type" value="Genomic_DNA"/>
</dbReference>
<gene>
    <name evidence="2" type="ORF">H1S01_19790</name>
</gene>
<sequence length="138" mass="15126">MSNRKSTLFGGSGGDIFEDNLNQVVRMVKVEVYGCNYVDSIRTTYLLTDGSYRVDTHGGPGGSLAGTLTLSEDEYICYARIKYGIYVDNLVLATNKLTHLYAGGNGGDYTREFKEGKVEGFYGRSAIFIDAIGFLFIA</sequence>
<dbReference type="RefSeq" id="WP_188042105.1">
    <property type="nucleotide sequence ID" value="NZ_JACVHF010000069.1"/>
</dbReference>